<dbReference type="PROSITE" id="PS51485">
    <property type="entry name" value="PHYTOCYANIN"/>
    <property type="match status" value="1"/>
</dbReference>
<keyword evidence="5" id="KW-0325">Glycoprotein</keyword>
<evidence type="ECO:0000256" key="1">
    <source>
        <dbReference type="ARBA" id="ARBA00022448"/>
    </source>
</evidence>
<keyword evidence="8" id="KW-0732">Signal</keyword>
<keyword evidence="2" id="KW-0479">Metal-binding</keyword>
<evidence type="ECO:0000256" key="4">
    <source>
        <dbReference type="ARBA" id="ARBA00023008"/>
    </source>
</evidence>
<dbReference type="FunFam" id="2.60.40.420:FF:000003">
    <property type="entry name" value="Blue copper"/>
    <property type="match status" value="1"/>
</dbReference>
<feature type="transmembrane region" description="Helical" evidence="7">
    <location>
        <begin position="156"/>
        <end position="174"/>
    </location>
</feature>
<gene>
    <name evidence="11" type="primary">LOC106761165</name>
</gene>
<feature type="region of interest" description="Disordered" evidence="6">
    <location>
        <begin position="124"/>
        <end position="147"/>
    </location>
</feature>
<evidence type="ECO:0000256" key="8">
    <source>
        <dbReference type="SAM" id="SignalP"/>
    </source>
</evidence>
<evidence type="ECO:0000259" key="9">
    <source>
        <dbReference type="PROSITE" id="PS51485"/>
    </source>
</evidence>
<dbReference type="InterPro" id="IPR039391">
    <property type="entry name" value="Phytocyanin-like"/>
</dbReference>
<keyword evidence="7" id="KW-0472">Membrane</keyword>
<dbReference type="SUPFAM" id="SSF49503">
    <property type="entry name" value="Cupredoxins"/>
    <property type="match status" value="1"/>
</dbReference>
<dbReference type="CDD" id="cd04216">
    <property type="entry name" value="Phytocyanin"/>
    <property type="match status" value="1"/>
</dbReference>
<dbReference type="Proteomes" id="UP000087766">
    <property type="component" value="Chromosome 5"/>
</dbReference>
<dbReference type="SMR" id="A0A1S3U2C3"/>
<dbReference type="KEGG" id="vra:106761165"/>
<name>A0A1S3U2C3_VIGRR</name>
<keyword evidence="7" id="KW-0812">Transmembrane</keyword>
<dbReference type="Gramene" id="Vradi05g07400.1">
    <property type="protein sequence ID" value="Vradi05g07400.1"/>
    <property type="gene ID" value="Vradi05g07400"/>
</dbReference>
<evidence type="ECO:0000256" key="5">
    <source>
        <dbReference type="ARBA" id="ARBA00023180"/>
    </source>
</evidence>
<keyword evidence="7" id="KW-1133">Transmembrane helix</keyword>
<dbReference type="AlphaFoldDB" id="A0A1S3U2C3"/>
<dbReference type="InterPro" id="IPR003245">
    <property type="entry name" value="Phytocyanin_dom"/>
</dbReference>
<sequence>MPSSTALLFGSLIAITMLLPTLATVHTVGDSSGWAIGADYSSWTGDKTFAVGDTLVFNYGAGHTVDEVKESDYKSCSAGNSISTDSSGATTIALKTAGTHYFICSVPGHCSGGMKLAVTVKAGKDTTPSTGKAPPSSDGTATTTTAARSNSASTTGVFSVVAMLIVSWISFFGLRMA</sequence>
<evidence type="ECO:0000256" key="6">
    <source>
        <dbReference type="SAM" id="MobiDB-lite"/>
    </source>
</evidence>
<feature type="chain" id="PRO_5010366913" evidence="8">
    <location>
        <begin position="24"/>
        <end position="177"/>
    </location>
</feature>
<dbReference type="OrthoDB" id="206968at2759"/>
<evidence type="ECO:0000256" key="7">
    <source>
        <dbReference type="SAM" id="Phobius"/>
    </source>
</evidence>
<dbReference type="PANTHER" id="PTHR33021">
    <property type="entry name" value="BLUE COPPER PROTEIN"/>
    <property type="match status" value="1"/>
</dbReference>
<keyword evidence="10" id="KW-1185">Reference proteome</keyword>
<feature type="domain" description="Phytocyanin" evidence="9">
    <location>
        <begin position="24"/>
        <end position="122"/>
    </location>
</feature>
<feature type="compositionally biased region" description="Low complexity" evidence="6">
    <location>
        <begin position="133"/>
        <end position="147"/>
    </location>
</feature>
<dbReference type="Pfam" id="PF02298">
    <property type="entry name" value="Cu_bind_like"/>
    <property type="match status" value="1"/>
</dbReference>
<dbReference type="Gene3D" id="2.60.40.420">
    <property type="entry name" value="Cupredoxins - blue copper proteins"/>
    <property type="match status" value="1"/>
</dbReference>
<evidence type="ECO:0000313" key="11">
    <source>
        <dbReference type="RefSeq" id="XP_014500170.1"/>
    </source>
</evidence>
<dbReference type="GO" id="GO:0005886">
    <property type="term" value="C:plasma membrane"/>
    <property type="evidence" value="ECO:0007669"/>
    <property type="project" value="TreeGrafter"/>
</dbReference>
<keyword evidence="4" id="KW-0186">Copper</keyword>
<accession>A0A1S3U2C3</accession>
<organism evidence="10 11">
    <name type="scientific">Vigna radiata var. radiata</name>
    <name type="common">Mung bean</name>
    <name type="synonym">Phaseolus aureus</name>
    <dbReference type="NCBI Taxonomy" id="3916"/>
    <lineage>
        <taxon>Eukaryota</taxon>
        <taxon>Viridiplantae</taxon>
        <taxon>Streptophyta</taxon>
        <taxon>Embryophyta</taxon>
        <taxon>Tracheophyta</taxon>
        <taxon>Spermatophyta</taxon>
        <taxon>Magnoliopsida</taxon>
        <taxon>eudicotyledons</taxon>
        <taxon>Gunneridae</taxon>
        <taxon>Pentapetalae</taxon>
        <taxon>rosids</taxon>
        <taxon>fabids</taxon>
        <taxon>Fabales</taxon>
        <taxon>Fabaceae</taxon>
        <taxon>Papilionoideae</taxon>
        <taxon>50 kb inversion clade</taxon>
        <taxon>NPAAA clade</taxon>
        <taxon>indigoferoid/millettioid clade</taxon>
        <taxon>Phaseoleae</taxon>
        <taxon>Vigna</taxon>
    </lineage>
</organism>
<evidence type="ECO:0000256" key="3">
    <source>
        <dbReference type="ARBA" id="ARBA00022982"/>
    </source>
</evidence>
<reference evidence="11" key="2">
    <citation type="submission" date="2025-08" db="UniProtKB">
        <authorList>
            <consortium name="RefSeq"/>
        </authorList>
    </citation>
    <scope>IDENTIFICATION</scope>
    <source>
        <tissue evidence="11">Leaf</tissue>
    </source>
</reference>
<keyword evidence="3" id="KW-0249">Electron transport</keyword>
<protein>
    <submittedName>
        <fullName evidence="11">Blue copper protein</fullName>
    </submittedName>
</protein>
<dbReference type="PANTHER" id="PTHR33021:SF193">
    <property type="entry name" value="OS06G0218600 PROTEIN"/>
    <property type="match status" value="1"/>
</dbReference>
<dbReference type="InterPro" id="IPR008972">
    <property type="entry name" value="Cupredoxin"/>
</dbReference>
<keyword evidence="1" id="KW-0813">Transport</keyword>
<evidence type="ECO:0000313" key="10">
    <source>
        <dbReference type="Proteomes" id="UP000087766"/>
    </source>
</evidence>
<evidence type="ECO:0000256" key="2">
    <source>
        <dbReference type="ARBA" id="ARBA00022723"/>
    </source>
</evidence>
<dbReference type="GeneID" id="106761165"/>
<dbReference type="InterPro" id="IPR028871">
    <property type="entry name" value="BlueCu_1_BS"/>
</dbReference>
<proteinExistence type="predicted"/>
<feature type="signal peptide" evidence="8">
    <location>
        <begin position="1"/>
        <end position="23"/>
    </location>
</feature>
<dbReference type="RefSeq" id="XP_014500170.1">
    <property type="nucleotide sequence ID" value="XM_014644684.2"/>
</dbReference>
<dbReference type="STRING" id="3916.A0A1S3U2C3"/>
<dbReference type="PROSITE" id="PS00196">
    <property type="entry name" value="COPPER_BLUE"/>
    <property type="match status" value="1"/>
</dbReference>
<dbReference type="GO" id="GO:0009055">
    <property type="term" value="F:electron transfer activity"/>
    <property type="evidence" value="ECO:0007669"/>
    <property type="project" value="InterPro"/>
</dbReference>
<dbReference type="GO" id="GO:0046872">
    <property type="term" value="F:metal ion binding"/>
    <property type="evidence" value="ECO:0007669"/>
    <property type="project" value="UniProtKB-KW"/>
</dbReference>
<reference evidence="10" key="1">
    <citation type="journal article" date="2014" name="Nat. Commun.">
        <title>Genome sequence of mungbean and insights into evolution within Vigna species.</title>
        <authorList>
            <person name="Kang Y.J."/>
            <person name="Kim S.K."/>
            <person name="Kim M.Y."/>
            <person name="Lestari P."/>
            <person name="Kim K.H."/>
            <person name="Ha B.K."/>
            <person name="Jun T.H."/>
            <person name="Hwang W.J."/>
            <person name="Lee T."/>
            <person name="Lee J."/>
            <person name="Shim S."/>
            <person name="Yoon M.Y."/>
            <person name="Jang Y.E."/>
            <person name="Han K.S."/>
            <person name="Taeprayoon P."/>
            <person name="Yoon N."/>
            <person name="Somta P."/>
            <person name="Tanya P."/>
            <person name="Kim K.S."/>
            <person name="Gwag J.G."/>
            <person name="Moon J.K."/>
            <person name="Lee Y.H."/>
            <person name="Park B.S."/>
            <person name="Bombarely A."/>
            <person name="Doyle J.J."/>
            <person name="Jackson S.A."/>
            <person name="Schafleitner R."/>
            <person name="Srinives P."/>
            <person name="Varshney R.K."/>
            <person name="Lee S.H."/>
        </authorList>
    </citation>
    <scope>NUCLEOTIDE SEQUENCE [LARGE SCALE GENOMIC DNA]</scope>
    <source>
        <strain evidence="10">cv. VC1973A</strain>
    </source>
</reference>